<dbReference type="Pfam" id="PF00436">
    <property type="entry name" value="SSB"/>
    <property type="match status" value="1"/>
</dbReference>
<dbReference type="Gene3D" id="2.40.50.140">
    <property type="entry name" value="Nucleic acid-binding proteins"/>
    <property type="match status" value="1"/>
</dbReference>
<sequence length="161" mass="17751">MEAIAFFTVSGNLASDPEPIRGGCRLTVMANTEYRRDNGDEVKKTHAFKITVFGKLADTLIQYAEKGAACTVYNGVLATSQRPVRRLDDNGQEKEEKWLMNDLLAGPGTQIRFQNKSGSRSDESRAPANDDATAHAEAASGRSTKGRKQQTRQEELEDIPF</sequence>
<feature type="compositionally biased region" description="Low complexity" evidence="2">
    <location>
        <begin position="126"/>
        <end position="139"/>
    </location>
</feature>
<evidence type="ECO:0000256" key="1">
    <source>
        <dbReference type="ARBA" id="ARBA00023125"/>
    </source>
</evidence>
<evidence type="ECO:0000313" key="3">
    <source>
        <dbReference type="EMBL" id="GBF59168.1"/>
    </source>
</evidence>
<comment type="caution">
    <text evidence="3">The sequence shown here is derived from an EMBL/GenBank/DDBJ whole genome shotgun (WGS) entry which is preliminary data.</text>
</comment>
<evidence type="ECO:0000256" key="2">
    <source>
        <dbReference type="SAM" id="MobiDB-lite"/>
    </source>
</evidence>
<name>A0A2P2EDN8_9PROT</name>
<dbReference type="Proteomes" id="UP000245086">
    <property type="component" value="Unassembled WGS sequence"/>
</dbReference>
<dbReference type="EMBL" id="BFBR01000010">
    <property type="protein sequence ID" value="GBF59170.1"/>
    <property type="molecule type" value="Genomic_DNA"/>
</dbReference>
<proteinExistence type="predicted"/>
<keyword evidence="1 3" id="KW-0238">DNA-binding</keyword>
<dbReference type="EMBL" id="BFBR01000010">
    <property type="protein sequence ID" value="GBF59168.1"/>
    <property type="molecule type" value="Genomic_DNA"/>
</dbReference>
<keyword evidence="5" id="KW-1185">Reference proteome</keyword>
<dbReference type="AlphaFoldDB" id="A0A2P2EDN8"/>
<dbReference type="InterPro" id="IPR000424">
    <property type="entry name" value="Primosome_PriB/ssb"/>
</dbReference>
<dbReference type="SUPFAM" id="SSF50249">
    <property type="entry name" value="Nucleic acid-binding proteins"/>
    <property type="match status" value="1"/>
</dbReference>
<accession>A0A2P2EDN8</accession>
<protein>
    <submittedName>
        <fullName evidence="3">Single-stranded DNA-binding protein</fullName>
    </submittedName>
</protein>
<evidence type="ECO:0000313" key="4">
    <source>
        <dbReference type="EMBL" id="GBF59170.1"/>
    </source>
</evidence>
<dbReference type="RefSeq" id="WP_192576359.1">
    <property type="nucleotide sequence ID" value="NZ_BFBR01000010.1"/>
</dbReference>
<reference evidence="3 5" key="1">
    <citation type="journal article" date="2018" name="Genome Announc.">
        <title>Draft Genome Sequence of "Candidatus Phycosocius bacilliformis," an Alphaproteobacterial Ectosymbiont of the Hydrocarbon-Producing Green Alga Botryococcus braunii.</title>
        <authorList>
            <person name="Tanabe Y."/>
            <person name="Yamaguchi H."/>
            <person name="Watanabe M.M."/>
        </authorList>
    </citation>
    <scope>NUCLEOTIDE SEQUENCE [LARGE SCALE GENOMIC DNA]</scope>
    <source>
        <strain evidence="3 5">BOTRYCO-2</strain>
    </source>
</reference>
<dbReference type="GO" id="GO:0003697">
    <property type="term" value="F:single-stranded DNA binding"/>
    <property type="evidence" value="ECO:0007669"/>
    <property type="project" value="InterPro"/>
</dbReference>
<dbReference type="InterPro" id="IPR012340">
    <property type="entry name" value="NA-bd_OB-fold"/>
</dbReference>
<feature type="region of interest" description="Disordered" evidence="2">
    <location>
        <begin position="107"/>
        <end position="161"/>
    </location>
</feature>
<organism evidence="3 5">
    <name type="scientific">Candidatus Phycosocius bacilliformis</name>
    <dbReference type="NCBI Taxonomy" id="1445552"/>
    <lineage>
        <taxon>Bacteria</taxon>
        <taxon>Pseudomonadati</taxon>
        <taxon>Pseudomonadota</taxon>
        <taxon>Alphaproteobacteria</taxon>
        <taxon>Caulobacterales</taxon>
        <taxon>Caulobacterales incertae sedis</taxon>
        <taxon>Candidatus Phycosocius</taxon>
    </lineage>
</organism>
<evidence type="ECO:0000313" key="5">
    <source>
        <dbReference type="Proteomes" id="UP000245086"/>
    </source>
</evidence>
<gene>
    <name evidence="3" type="ORF">PbB2_02860</name>
    <name evidence="4" type="ORF">PbB2_02862</name>
</gene>